<feature type="repeat" description="ANK" evidence="3">
    <location>
        <begin position="361"/>
        <end position="393"/>
    </location>
</feature>
<dbReference type="PANTHER" id="PTHR24198:SF165">
    <property type="entry name" value="ANKYRIN REPEAT-CONTAINING PROTEIN-RELATED"/>
    <property type="match status" value="1"/>
</dbReference>
<dbReference type="PRINTS" id="PR01415">
    <property type="entry name" value="ANKYRIN"/>
</dbReference>
<feature type="repeat" description="ANK" evidence="3">
    <location>
        <begin position="460"/>
        <end position="492"/>
    </location>
</feature>
<feature type="repeat" description="ANK" evidence="3">
    <location>
        <begin position="394"/>
        <end position="426"/>
    </location>
</feature>
<feature type="repeat" description="ANK" evidence="3">
    <location>
        <begin position="260"/>
        <end position="292"/>
    </location>
</feature>
<feature type="repeat" description="ANK" evidence="3">
    <location>
        <begin position="763"/>
        <end position="795"/>
    </location>
</feature>
<dbReference type="PROSITE" id="PS50297">
    <property type="entry name" value="ANK_REP_REGION"/>
    <property type="match status" value="11"/>
</dbReference>
<feature type="repeat" description="ANK" evidence="3">
    <location>
        <begin position="534"/>
        <end position="566"/>
    </location>
</feature>
<dbReference type="EMBL" id="HBFR01007578">
    <property type="protein sequence ID" value="CAD8878281.1"/>
    <property type="molecule type" value="Transcribed_RNA"/>
</dbReference>
<dbReference type="PROSITE" id="PS50088">
    <property type="entry name" value="ANK_REPEAT"/>
    <property type="match status" value="11"/>
</dbReference>
<keyword evidence="1" id="KW-0677">Repeat</keyword>
<dbReference type="AlphaFoldDB" id="A0A7S1FMT5"/>
<keyword evidence="5" id="KW-0732">Signal</keyword>
<dbReference type="InterPro" id="IPR036770">
    <property type="entry name" value="Ankyrin_rpt-contain_sf"/>
</dbReference>
<dbReference type="SMART" id="SM00248">
    <property type="entry name" value="ANK"/>
    <property type="match status" value="17"/>
</dbReference>
<dbReference type="Pfam" id="PF00023">
    <property type="entry name" value="Ank"/>
    <property type="match status" value="1"/>
</dbReference>
<feature type="repeat" description="ANK" evidence="3">
    <location>
        <begin position="293"/>
        <end position="325"/>
    </location>
</feature>
<evidence type="ECO:0000256" key="1">
    <source>
        <dbReference type="ARBA" id="ARBA00022737"/>
    </source>
</evidence>
<proteinExistence type="predicted"/>
<feature type="signal peptide" evidence="5">
    <location>
        <begin position="1"/>
        <end position="22"/>
    </location>
</feature>
<evidence type="ECO:0000256" key="5">
    <source>
        <dbReference type="SAM" id="SignalP"/>
    </source>
</evidence>
<keyword evidence="2 3" id="KW-0040">ANK repeat</keyword>
<feature type="repeat" description="ANK" evidence="3">
    <location>
        <begin position="227"/>
        <end position="259"/>
    </location>
</feature>
<evidence type="ECO:0000256" key="2">
    <source>
        <dbReference type="ARBA" id="ARBA00023043"/>
    </source>
</evidence>
<gene>
    <name evidence="6" type="ORF">CHYS00102_LOCUS5465</name>
</gene>
<reference evidence="6" key="1">
    <citation type="submission" date="2021-01" db="EMBL/GenBank/DDBJ databases">
        <authorList>
            <person name="Corre E."/>
            <person name="Pelletier E."/>
            <person name="Niang G."/>
            <person name="Scheremetjew M."/>
            <person name="Finn R."/>
            <person name="Kale V."/>
            <person name="Holt S."/>
            <person name="Cochrane G."/>
            <person name="Meng A."/>
            <person name="Brown T."/>
            <person name="Cohen L."/>
        </authorList>
    </citation>
    <scope>NUCLEOTIDE SEQUENCE</scope>
    <source>
        <strain evidence="6">308</strain>
    </source>
</reference>
<evidence type="ECO:0000256" key="3">
    <source>
        <dbReference type="PROSITE-ProRule" id="PRU00023"/>
    </source>
</evidence>
<dbReference type="InterPro" id="IPR002110">
    <property type="entry name" value="Ankyrin_rpt"/>
</dbReference>
<organism evidence="6">
    <name type="scientific">Corethron hystrix</name>
    <dbReference type="NCBI Taxonomy" id="216773"/>
    <lineage>
        <taxon>Eukaryota</taxon>
        <taxon>Sar</taxon>
        <taxon>Stramenopiles</taxon>
        <taxon>Ochrophyta</taxon>
        <taxon>Bacillariophyta</taxon>
        <taxon>Coscinodiscophyceae</taxon>
        <taxon>Corethrophycidae</taxon>
        <taxon>Corethrales</taxon>
        <taxon>Corethraceae</taxon>
        <taxon>Corethron</taxon>
    </lineage>
</organism>
<feature type="repeat" description="ANK" evidence="3">
    <location>
        <begin position="591"/>
        <end position="623"/>
    </location>
</feature>
<protein>
    <submittedName>
        <fullName evidence="6">Uncharacterized protein</fullName>
    </submittedName>
</protein>
<name>A0A7S1FMT5_9STRA</name>
<feature type="region of interest" description="Disordered" evidence="4">
    <location>
        <begin position="857"/>
        <end position="894"/>
    </location>
</feature>
<feature type="repeat" description="ANK" evidence="3">
    <location>
        <begin position="730"/>
        <end position="762"/>
    </location>
</feature>
<dbReference type="Gene3D" id="1.25.40.20">
    <property type="entry name" value="Ankyrin repeat-containing domain"/>
    <property type="match status" value="5"/>
</dbReference>
<dbReference type="SUPFAM" id="SSF48403">
    <property type="entry name" value="Ankyrin repeat"/>
    <property type="match status" value="2"/>
</dbReference>
<evidence type="ECO:0000256" key="4">
    <source>
        <dbReference type="SAM" id="MobiDB-lite"/>
    </source>
</evidence>
<sequence>MILYRHLLLFAFPLFGPVAVVSEESSSSSSGSSGSVAKAAAPPPFFLTDSSDGMCMSGAIYRRCAIDTLWYVTGSPGSYSVHLRPSDEDAYEGGKDVEDLCLVRKSCDEVKKGETKDFGSEDLKVGSCGHCSAPKWNILGDATTGYVLSTSGGALCVHRDGDKVTVAACDNADLPYTAMQLQFTNKDDIAAMSSPGARLITAASDGDKKLVQRMLKDGVDVNSADWDKLTPLIAAASAGHVDVTKALLSAGADANGKDKDDITALMEASIMGHAVVVKILLDAGAEVDAKATSGVTALWLASGEGRTEVMKILLGKGADAGNTRSDGISSLMAASVGGHVTALELLLTKVDAEEIHKKDKDGLTALMNAAENGTVPCLEILIGAGAEVDAMSETGFTALIVSAAGGHVDATRVLLEKGADVDSMHPEGVSALMYAAAGKHLEVAKVLIDGGSDVGKLHSHGGSAVMEAATAGATEVLELLLSKGASHSIIDQDGVTTLMSAASQGHADCVNVILAAEKEANGSAKTYIDLTSNSGGTAIMFAASGGHSSILDVLITDGGDVNTSVEATPEYIDGVAKAIADGKEEVEPHVDGVTAIHVAAMGGHLKCVKSLIEAGADVKAKDDEDKGPLMNAVKGNYGDIASLLVENGADPNETYVDENGKKHNLLMDAIIVENKEFATLLIKAGADLTYVDDHKVTTLIQAAHRGLDTIVDTLLEYGNDKLDVDAASDEGVTAIIASSSEGHKAIVDALIAAGANVNAHDKDKTTALMAAAVRGHKEIVQALTVAGANVNEQNIDGHTALMFAYNGRTQVRTMWERYSKHLKDDSVQEGSSDIIQNALNNHTAIVDMLTNGGADLTLKDKEGHTAADFEYKPPEEKKEETKEEEKGEEGSDEL</sequence>
<evidence type="ECO:0000313" key="6">
    <source>
        <dbReference type="EMBL" id="CAD8878281.1"/>
    </source>
</evidence>
<dbReference type="Pfam" id="PF12796">
    <property type="entry name" value="Ank_2"/>
    <property type="match status" value="5"/>
</dbReference>
<feature type="repeat" description="ANK" evidence="3">
    <location>
        <begin position="427"/>
        <end position="459"/>
    </location>
</feature>
<dbReference type="PANTHER" id="PTHR24198">
    <property type="entry name" value="ANKYRIN REPEAT AND PROTEIN KINASE DOMAIN-CONTAINING PROTEIN"/>
    <property type="match status" value="1"/>
</dbReference>
<feature type="chain" id="PRO_5030749658" evidence="5">
    <location>
        <begin position="23"/>
        <end position="894"/>
    </location>
</feature>
<accession>A0A7S1FMT5</accession>